<comment type="caution">
    <text evidence="1">The sequence shown here is derived from an EMBL/GenBank/DDBJ whole genome shotgun (WGS) entry which is preliminary data.</text>
</comment>
<dbReference type="AlphaFoldDB" id="A0A511MS68"/>
<evidence type="ECO:0000313" key="1">
    <source>
        <dbReference type="EMBL" id="GEM43445.1"/>
    </source>
</evidence>
<protein>
    <recommendedName>
        <fullName evidence="3">DUF4913 domain-containing protein</fullName>
    </recommendedName>
</protein>
<evidence type="ECO:0000313" key="2">
    <source>
        <dbReference type="Proteomes" id="UP000321424"/>
    </source>
</evidence>
<keyword evidence="2" id="KW-1185">Reference proteome</keyword>
<accession>A0A511MS68</accession>
<dbReference type="RefSeq" id="WP_147142092.1">
    <property type="nucleotide sequence ID" value="NZ_BJXA01000098.1"/>
</dbReference>
<organism evidence="1 2">
    <name type="scientific">Nocardia ninae NBRC 108245</name>
    <dbReference type="NCBI Taxonomy" id="1210091"/>
    <lineage>
        <taxon>Bacteria</taxon>
        <taxon>Bacillati</taxon>
        <taxon>Actinomycetota</taxon>
        <taxon>Actinomycetes</taxon>
        <taxon>Mycobacteriales</taxon>
        <taxon>Nocardiaceae</taxon>
        <taxon>Nocardia</taxon>
    </lineage>
</organism>
<reference evidence="1 2" key="1">
    <citation type="submission" date="2019-07" db="EMBL/GenBank/DDBJ databases">
        <title>Whole genome shotgun sequence of Nocardia ninae NBRC 108245.</title>
        <authorList>
            <person name="Hosoyama A."/>
            <person name="Uohara A."/>
            <person name="Ohji S."/>
            <person name="Ichikawa N."/>
        </authorList>
    </citation>
    <scope>NUCLEOTIDE SEQUENCE [LARGE SCALE GENOMIC DNA]</scope>
    <source>
        <strain evidence="1 2">NBRC 108245</strain>
    </source>
</reference>
<gene>
    <name evidence="1" type="ORF">NN4_79640</name>
</gene>
<dbReference type="OrthoDB" id="3535759at2"/>
<name>A0A511MS68_9NOCA</name>
<sequence>MNTSTASDVKSSAPQHYPCRYNWRHLDRRDAAALWEELIDWVGWLRETYQVGSRIPPCWFQHEGVREELTALMAAHTAAYWCEEETAELPREDMTAWHTQWLWPTIERLTKISDFSACQPRHCRCTRQPQPTQDGLAEYVAADLDHRSDPTHRDGL</sequence>
<evidence type="ECO:0008006" key="3">
    <source>
        <dbReference type="Google" id="ProtNLM"/>
    </source>
</evidence>
<proteinExistence type="predicted"/>
<dbReference type="EMBL" id="BJXA01000098">
    <property type="protein sequence ID" value="GEM43445.1"/>
    <property type="molecule type" value="Genomic_DNA"/>
</dbReference>
<dbReference type="Proteomes" id="UP000321424">
    <property type="component" value="Unassembled WGS sequence"/>
</dbReference>